<dbReference type="InterPro" id="IPR036890">
    <property type="entry name" value="HATPase_C_sf"/>
</dbReference>
<dbReference type="PANTHER" id="PTHR34220">
    <property type="entry name" value="SENSOR HISTIDINE KINASE YPDA"/>
    <property type="match status" value="1"/>
</dbReference>
<dbReference type="InterPro" id="IPR011051">
    <property type="entry name" value="RmlC_Cupin_sf"/>
</dbReference>
<evidence type="ECO:0000259" key="1">
    <source>
        <dbReference type="Pfam" id="PF06580"/>
    </source>
</evidence>
<dbReference type="InterPro" id="IPR014710">
    <property type="entry name" value="RmlC-like_jellyroll"/>
</dbReference>
<dbReference type="Pfam" id="PF06580">
    <property type="entry name" value="His_kinase"/>
    <property type="match status" value="1"/>
</dbReference>
<dbReference type="InterPro" id="IPR010559">
    <property type="entry name" value="Sig_transdc_His_kin_internal"/>
</dbReference>
<reference evidence="3" key="1">
    <citation type="submission" date="2020-10" db="EMBL/GenBank/DDBJ databases">
        <authorList>
            <person name="Gilroy R."/>
        </authorList>
    </citation>
    <scope>NUCLEOTIDE SEQUENCE</scope>
    <source>
        <strain evidence="3">ChiSjej4B22-8148</strain>
    </source>
</reference>
<reference evidence="3" key="2">
    <citation type="journal article" date="2021" name="PeerJ">
        <title>Extensive microbial diversity within the chicken gut microbiome revealed by metagenomics and culture.</title>
        <authorList>
            <person name="Gilroy R."/>
            <person name="Ravi A."/>
            <person name="Getino M."/>
            <person name="Pursley I."/>
            <person name="Horton D.L."/>
            <person name="Alikhan N.F."/>
            <person name="Baker D."/>
            <person name="Gharbi K."/>
            <person name="Hall N."/>
            <person name="Watson M."/>
            <person name="Adriaenssens E.M."/>
            <person name="Foster-Nyarko E."/>
            <person name="Jarju S."/>
            <person name="Secka A."/>
            <person name="Antonio M."/>
            <person name="Oren A."/>
            <person name="Chaudhuri R.R."/>
            <person name="La Ragione R."/>
            <person name="Hildebrand F."/>
            <person name="Pallen M.J."/>
        </authorList>
    </citation>
    <scope>NUCLEOTIDE SEQUENCE</scope>
    <source>
        <strain evidence="3">ChiSjej4B22-8148</strain>
    </source>
</reference>
<dbReference type="GO" id="GO:0000155">
    <property type="term" value="F:phosphorelay sensor kinase activity"/>
    <property type="evidence" value="ECO:0007669"/>
    <property type="project" value="InterPro"/>
</dbReference>
<dbReference type="InterPro" id="IPR013096">
    <property type="entry name" value="Cupin_2"/>
</dbReference>
<evidence type="ECO:0000259" key="2">
    <source>
        <dbReference type="Pfam" id="PF07883"/>
    </source>
</evidence>
<organism evidence="3 4">
    <name type="scientific">Candidatus Choladousia intestinavium</name>
    <dbReference type="NCBI Taxonomy" id="2840727"/>
    <lineage>
        <taxon>Bacteria</taxon>
        <taxon>Bacillati</taxon>
        <taxon>Bacillota</taxon>
        <taxon>Clostridia</taxon>
        <taxon>Lachnospirales</taxon>
        <taxon>Lachnospiraceae</taxon>
        <taxon>Lachnospiraceae incertae sedis</taxon>
        <taxon>Candidatus Choladousia</taxon>
    </lineage>
</organism>
<feature type="domain" description="Signal transduction histidine kinase internal region" evidence="1">
    <location>
        <begin position="296"/>
        <end position="372"/>
    </location>
</feature>
<dbReference type="EMBL" id="DVGK01000054">
    <property type="protein sequence ID" value="HIR13190.1"/>
    <property type="molecule type" value="Genomic_DNA"/>
</dbReference>
<dbReference type="PANTHER" id="PTHR34220:SF7">
    <property type="entry name" value="SENSOR HISTIDINE KINASE YPDA"/>
    <property type="match status" value="1"/>
</dbReference>
<dbReference type="Proteomes" id="UP000886757">
    <property type="component" value="Unassembled WGS sequence"/>
</dbReference>
<sequence length="493" mass="56340">MPRQKTDWGYIDWLEENMDESRAALNVGVVTIFPHAHMNPHIHFTEQVIYTLQGTGYSLINGKKIDMSIPGEILHWEASVIHEMYNEGEEEFKHLMVSCPDMVKFDPVHPDGTGGCSLSGQEAEEYLLAAVSGTCEQFLNTLHYSYAIFNASGMLAKRTRVFPEFCCLHCMEEISSGEAACMRHCVCYPFYEEMSFECPYGATVFCIPIVFHGAFLGYIQGGYAHMHIVPEREVYIMPESSIQGAKILLRQIAKAMTDYCEVCQFKKQLSRQELELADTHQYQEVLIENLRNAENTMTDLKINNHFLFNTLNQMASMALGGGMVSLYQSILDLSCLFSSAVRNNSSMVTLTKEYEYLNAYLKLQKLRYGERLFLNRVIETDMEEWKVPFNFLMPIAENAFIHGFSQEEDKRFSLAVREQKEQLVFVMENNGTRPSREECGSVMNKMRENSSHGLAMVYRKPYSVYGENFSIEFAPGVPDGVRITIALQAERIL</sequence>
<name>A0A9D1AAR4_9FIRM</name>
<dbReference type="SUPFAM" id="SSF51182">
    <property type="entry name" value="RmlC-like cupins"/>
    <property type="match status" value="1"/>
</dbReference>
<evidence type="ECO:0000313" key="4">
    <source>
        <dbReference type="Proteomes" id="UP000886757"/>
    </source>
</evidence>
<proteinExistence type="predicted"/>
<keyword evidence="3" id="KW-0418">Kinase</keyword>
<dbReference type="Gene3D" id="2.60.120.10">
    <property type="entry name" value="Jelly Rolls"/>
    <property type="match status" value="1"/>
</dbReference>
<dbReference type="AlphaFoldDB" id="A0A9D1AAR4"/>
<dbReference type="Pfam" id="PF07883">
    <property type="entry name" value="Cupin_2"/>
    <property type="match status" value="1"/>
</dbReference>
<dbReference type="InterPro" id="IPR050640">
    <property type="entry name" value="Bact_2-comp_sensor_kinase"/>
</dbReference>
<protein>
    <submittedName>
        <fullName evidence="3">Histidine kinase</fullName>
    </submittedName>
</protein>
<feature type="domain" description="Cupin type-2" evidence="2">
    <location>
        <begin position="29"/>
        <end position="97"/>
    </location>
</feature>
<dbReference type="CDD" id="cd02208">
    <property type="entry name" value="cupin_RmlC-like"/>
    <property type="match status" value="1"/>
</dbReference>
<gene>
    <name evidence="3" type="ORF">IAB31_04625</name>
</gene>
<dbReference type="GO" id="GO:0016020">
    <property type="term" value="C:membrane"/>
    <property type="evidence" value="ECO:0007669"/>
    <property type="project" value="InterPro"/>
</dbReference>
<keyword evidence="3" id="KW-0808">Transferase</keyword>
<dbReference type="SUPFAM" id="SSF55874">
    <property type="entry name" value="ATPase domain of HSP90 chaperone/DNA topoisomerase II/histidine kinase"/>
    <property type="match status" value="1"/>
</dbReference>
<comment type="caution">
    <text evidence="3">The sequence shown here is derived from an EMBL/GenBank/DDBJ whole genome shotgun (WGS) entry which is preliminary data.</text>
</comment>
<accession>A0A9D1AAR4</accession>
<evidence type="ECO:0000313" key="3">
    <source>
        <dbReference type="EMBL" id="HIR13190.1"/>
    </source>
</evidence>